<protein>
    <submittedName>
        <fullName evidence="1">Uncharacterized protein</fullName>
    </submittedName>
</protein>
<sequence>MEPMSMKRLMMVAALAVAQSGCVSGQGDAPVLFTNALVLTGSPGQACDVETSQFISQGSLDVSGGGNYVLAMGVRSTVPIGRSVIIGDVPVGVGGESITLTEFVYSYEASPDLGLPEEEIVATYSVIPAGTGGDSYVFVTAFGPQAIEKLRTGAPGSPGVSVISHVRARGRLGSSSNVESNEFSFPVKVYASGISVPCPTGFVVGGICNPGQDGPVCVPDESTTTP</sequence>
<proteinExistence type="predicted"/>
<dbReference type="AlphaFoldDB" id="A0A1L9AZH5"/>
<evidence type="ECO:0000313" key="2">
    <source>
        <dbReference type="Proteomes" id="UP000182229"/>
    </source>
</evidence>
<evidence type="ECO:0000313" key="1">
    <source>
        <dbReference type="EMBL" id="OJH35410.1"/>
    </source>
</evidence>
<dbReference type="Proteomes" id="UP000182229">
    <property type="component" value="Unassembled WGS sequence"/>
</dbReference>
<gene>
    <name evidence="1" type="ORF">BON30_38380</name>
</gene>
<accession>A0A1L9AZH5</accession>
<reference evidence="1 2" key="2">
    <citation type="submission" date="2016-12" db="EMBL/GenBank/DDBJ databases">
        <title>Draft Genome Sequence of Cystobacter ferrugineus Strain Cbfe23.</title>
        <authorList>
            <person name="Akbar S."/>
            <person name="Dowd S.E."/>
            <person name="Stevens D.C."/>
        </authorList>
    </citation>
    <scope>NUCLEOTIDE SEQUENCE [LARGE SCALE GENOMIC DNA]</scope>
    <source>
        <strain evidence="1 2">Cbfe23</strain>
    </source>
</reference>
<comment type="caution">
    <text evidence="1">The sequence shown here is derived from an EMBL/GenBank/DDBJ whole genome shotgun (WGS) entry which is preliminary data.</text>
</comment>
<organism evidence="1 2">
    <name type="scientific">Cystobacter ferrugineus</name>
    <dbReference type="NCBI Taxonomy" id="83449"/>
    <lineage>
        <taxon>Bacteria</taxon>
        <taxon>Pseudomonadati</taxon>
        <taxon>Myxococcota</taxon>
        <taxon>Myxococcia</taxon>
        <taxon>Myxococcales</taxon>
        <taxon>Cystobacterineae</taxon>
        <taxon>Archangiaceae</taxon>
        <taxon>Cystobacter</taxon>
    </lineage>
</organism>
<keyword evidence="2" id="KW-1185">Reference proteome</keyword>
<dbReference type="STRING" id="83449.BON30_38380"/>
<dbReference type="EMBL" id="MPIN01000014">
    <property type="protein sequence ID" value="OJH35410.1"/>
    <property type="molecule type" value="Genomic_DNA"/>
</dbReference>
<name>A0A1L9AZH5_9BACT</name>
<reference evidence="2" key="1">
    <citation type="submission" date="2016-11" db="EMBL/GenBank/DDBJ databases">
        <authorList>
            <person name="Shukria A."/>
            <person name="Stevens D.C."/>
        </authorList>
    </citation>
    <scope>NUCLEOTIDE SEQUENCE [LARGE SCALE GENOMIC DNA]</scope>
    <source>
        <strain evidence="2">Cbfe23</strain>
    </source>
</reference>